<dbReference type="STRING" id="1489064.WH96_00760"/>
<evidence type="ECO:0000313" key="2">
    <source>
        <dbReference type="Proteomes" id="UP000035444"/>
    </source>
</evidence>
<gene>
    <name evidence="1" type="ORF">WH96_00760</name>
</gene>
<evidence type="ECO:0000313" key="1">
    <source>
        <dbReference type="EMBL" id="KLN62106.1"/>
    </source>
</evidence>
<reference evidence="1 2" key="1">
    <citation type="submission" date="2015-03" db="EMBL/GenBank/DDBJ databases">
        <title>Genome Sequence of Kiloniella spongiae MEBiC09566, isolated from a marine sponge.</title>
        <authorList>
            <person name="Shao Z."/>
            <person name="Wang L."/>
            <person name="Li X."/>
        </authorList>
    </citation>
    <scope>NUCLEOTIDE SEQUENCE [LARGE SCALE GENOMIC DNA]</scope>
    <source>
        <strain evidence="1 2">MEBiC09566</strain>
    </source>
</reference>
<accession>A0A0H2MIU9</accession>
<dbReference type="EMBL" id="LAQL01000002">
    <property type="protein sequence ID" value="KLN62106.1"/>
    <property type="molecule type" value="Genomic_DNA"/>
</dbReference>
<protein>
    <submittedName>
        <fullName evidence="1">Uncharacterized protein</fullName>
    </submittedName>
</protein>
<proteinExistence type="predicted"/>
<organism evidence="1 2">
    <name type="scientific">Kiloniella spongiae</name>
    <dbReference type="NCBI Taxonomy" id="1489064"/>
    <lineage>
        <taxon>Bacteria</taxon>
        <taxon>Pseudomonadati</taxon>
        <taxon>Pseudomonadota</taxon>
        <taxon>Alphaproteobacteria</taxon>
        <taxon>Rhodospirillales</taxon>
        <taxon>Kiloniellaceae</taxon>
        <taxon>Kiloniella</taxon>
    </lineage>
</organism>
<comment type="caution">
    <text evidence="1">The sequence shown here is derived from an EMBL/GenBank/DDBJ whole genome shotgun (WGS) entry which is preliminary data.</text>
</comment>
<dbReference type="Proteomes" id="UP000035444">
    <property type="component" value="Unassembled WGS sequence"/>
</dbReference>
<name>A0A0H2MIU9_9PROT</name>
<dbReference type="AlphaFoldDB" id="A0A0H2MIU9"/>
<keyword evidence="2" id="KW-1185">Reference proteome</keyword>
<sequence length="97" mass="11090">MFSLSLTVAQPAMFMETVGECWKTNFSPNSSLDTIVELTMKLSRDGRIEEVIVVDRERFDHDDVSNSVSSELSKALVECEPYKLPVELYDDWKVINI</sequence>